<feature type="domain" description="Gfo/Idh/MocA-like oxidoreductase N-terminal" evidence="1">
    <location>
        <begin position="3"/>
        <end position="118"/>
    </location>
</feature>
<protein>
    <submittedName>
        <fullName evidence="3">Gfo/Idh/MocA family protein</fullName>
    </submittedName>
</protein>
<dbReference type="RefSeq" id="WP_379560521.1">
    <property type="nucleotide sequence ID" value="NZ_JBHUMX010000006.1"/>
</dbReference>
<dbReference type="Pfam" id="PF01408">
    <property type="entry name" value="GFO_IDH_MocA"/>
    <property type="match status" value="1"/>
</dbReference>
<comment type="caution">
    <text evidence="3">The sequence shown here is derived from an EMBL/GenBank/DDBJ whole genome shotgun (WGS) entry which is preliminary data.</text>
</comment>
<dbReference type="SUPFAM" id="SSF55347">
    <property type="entry name" value="Glyceraldehyde-3-phosphate dehydrogenase-like, C-terminal domain"/>
    <property type="match status" value="1"/>
</dbReference>
<dbReference type="Gene3D" id="3.40.50.720">
    <property type="entry name" value="NAD(P)-binding Rossmann-like Domain"/>
    <property type="match status" value="1"/>
</dbReference>
<name>A0ABW5PWL1_9BACI</name>
<dbReference type="PANTHER" id="PTHR43377:SF1">
    <property type="entry name" value="BILIVERDIN REDUCTASE A"/>
    <property type="match status" value="1"/>
</dbReference>
<proteinExistence type="predicted"/>
<dbReference type="SUPFAM" id="SSF51735">
    <property type="entry name" value="NAD(P)-binding Rossmann-fold domains"/>
    <property type="match status" value="1"/>
</dbReference>
<dbReference type="InterPro" id="IPR000683">
    <property type="entry name" value="Gfo/Idh/MocA-like_OxRdtase_N"/>
</dbReference>
<dbReference type="Gene3D" id="3.30.360.10">
    <property type="entry name" value="Dihydrodipicolinate Reductase, domain 2"/>
    <property type="match status" value="1"/>
</dbReference>
<dbReference type="InterPro" id="IPR055170">
    <property type="entry name" value="GFO_IDH_MocA-like_dom"/>
</dbReference>
<dbReference type="EMBL" id="JBHUMX010000006">
    <property type="protein sequence ID" value="MFD2627759.1"/>
    <property type="molecule type" value="Genomic_DNA"/>
</dbReference>
<evidence type="ECO:0000313" key="3">
    <source>
        <dbReference type="EMBL" id="MFD2627759.1"/>
    </source>
</evidence>
<dbReference type="Proteomes" id="UP001597451">
    <property type="component" value="Unassembled WGS sequence"/>
</dbReference>
<sequence>MKIGVISFAHMHAYSFSRVLESLPSVEITGIYDDVPERGERAAGEFAATYYVTVEELLDSEIDAVVITSENVYHKRHVLAAARAKKHILCEKPLATNIEDAEEMIRQAAHHKVNLQTAFPVRFNSTIQDVKAFLEEDKLGEILGIKASNRGSHPGGWFADRTLAGGGAVLDHTVHLIDVMRWFMNTEVAEVYAEIGQLFSIEPIDDAGIITVEFANGAFATIDCSWSRTTSYPKGGDIKLEIVGTKGTLQVDAFGQNIHLYADEKGSVRRFWGDNMNLEMAKEFIASIREKRSPSVTGYDGLKAVEAALAAYQSAEKVAPVKLG</sequence>
<organism evidence="3 4">
    <name type="scientific">Oceanobacillus kapialis</name>
    <dbReference type="NCBI Taxonomy" id="481353"/>
    <lineage>
        <taxon>Bacteria</taxon>
        <taxon>Bacillati</taxon>
        <taxon>Bacillota</taxon>
        <taxon>Bacilli</taxon>
        <taxon>Bacillales</taxon>
        <taxon>Bacillaceae</taxon>
        <taxon>Oceanobacillus</taxon>
    </lineage>
</organism>
<gene>
    <name evidence="3" type="ORF">ACFSUN_02995</name>
</gene>
<evidence type="ECO:0000259" key="2">
    <source>
        <dbReference type="Pfam" id="PF22725"/>
    </source>
</evidence>
<accession>A0ABW5PWL1</accession>
<dbReference type="InterPro" id="IPR051450">
    <property type="entry name" value="Gfo/Idh/MocA_Oxidoreductases"/>
</dbReference>
<dbReference type="PANTHER" id="PTHR43377">
    <property type="entry name" value="BILIVERDIN REDUCTASE A"/>
    <property type="match status" value="1"/>
</dbReference>
<evidence type="ECO:0000313" key="4">
    <source>
        <dbReference type="Proteomes" id="UP001597451"/>
    </source>
</evidence>
<dbReference type="Pfam" id="PF22725">
    <property type="entry name" value="GFO_IDH_MocA_C3"/>
    <property type="match status" value="1"/>
</dbReference>
<dbReference type="InterPro" id="IPR036291">
    <property type="entry name" value="NAD(P)-bd_dom_sf"/>
</dbReference>
<keyword evidence="4" id="KW-1185">Reference proteome</keyword>
<feature type="domain" description="GFO/IDH/MocA-like oxidoreductase" evidence="2">
    <location>
        <begin position="127"/>
        <end position="249"/>
    </location>
</feature>
<reference evidence="4" key="1">
    <citation type="journal article" date="2019" name="Int. J. Syst. Evol. Microbiol.">
        <title>The Global Catalogue of Microorganisms (GCM) 10K type strain sequencing project: providing services to taxonomists for standard genome sequencing and annotation.</title>
        <authorList>
            <consortium name="The Broad Institute Genomics Platform"/>
            <consortium name="The Broad Institute Genome Sequencing Center for Infectious Disease"/>
            <person name="Wu L."/>
            <person name="Ma J."/>
        </authorList>
    </citation>
    <scope>NUCLEOTIDE SEQUENCE [LARGE SCALE GENOMIC DNA]</scope>
    <source>
        <strain evidence="4">TISTR 1858</strain>
    </source>
</reference>
<evidence type="ECO:0000259" key="1">
    <source>
        <dbReference type="Pfam" id="PF01408"/>
    </source>
</evidence>